<keyword evidence="6 7" id="KW-0472">Membrane</keyword>
<accession>A0A6C2CXJ3</accession>
<dbReference type="InterPro" id="IPR045275">
    <property type="entry name" value="MscS_archaea/bacteria_type"/>
</dbReference>
<dbReference type="Gene3D" id="2.30.30.60">
    <property type="match status" value="1"/>
</dbReference>
<feature type="transmembrane region" description="Helical" evidence="7">
    <location>
        <begin position="256"/>
        <end position="276"/>
    </location>
</feature>
<keyword evidence="5 7" id="KW-1133">Transmembrane helix</keyword>
<feature type="transmembrane region" description="Helical" evidence="7">
    <location>
        <begin position="143"/>
        <end position="165"/>
    </location>
</feature>
<dbReference type="Pfam" id="PF21082">
    <property type="entry name" value="MS_channel_3rd"/>
    <property type="match status" value="1"/>
</dbReference>
<dbReference type="Gene3D" id="3.30.70.100">
    <property type="match status" value="1"/>
</dbReference>
<dbReference type="SUPFAM" id="SSF82689">
    <property type="entry name" value="Mechanosensitive channel protein MscS (YggB), C-terminal domain"/>
    <property type="match status" value="1"/>
</dbReference>
<feature type="domain" description="Mechanosensitive ion channel MscS" evidence="8">
    <location>
        <begin position="351"/>
        <end position="416"/>
    </location>
</feature>
<comment type="subcellular location">
    <subcellularLocation>
        <location evidence="7">Cell inner membrane</location>
        <topology evidence="7">Multi-pass membrane protein</topology>
    </subcellularLocation>
    <subcellularLocation>
        <location evidence="1">Cell membrane</location>
        <topology evidence="1">Multi-pass membrane protein</topology>
    </subcellularLocation>
</comment>
<sequence>MSMAQVVLSFFLGFVLFTGVASGAEPALKAVETALPPSRHVVQLGDQEVVEISKGFKAFSAEARARTISRRIAEIAAEMPLPALSVEESDISSDIMAGEQVLMSVFDADAEAAGKPRAALAADHARAFFEALARYQSTHSHEALLTGAAKTAGTLLALLALLILFERGNRRLREAILKRADTTIADMERKTFSLVRANHIRVPLLALLHGIRVTVLALLIYAAIDLSLSYFPQTRRFAAQLSDLVLGPLGNLGSSVLTAIPGLLVIAIIVLITRWLTRSSAFIFDRVADGRIHFEGFYPEWAIPTRRIINLLLVVGAVMIAYPYIPGSDSAAFKGVSIFLGVLFSLGSSGVISNVVTGFMITYMRAFKVGDVVKIGETTGVVVESSLLVTRLRTIRNIEITVPNAQILNGQVTNFSVTGKPTVSTQLTIGYDTPWRQVHAMLLGAAARTPGIVDQPPAFVLQTALEDFYIRYELMCVVETPERMPHILSRLHQNILDTFNEHGVQIMSPHFIDNPDSPALVPKSQWHAAPARPPGEG</sequence>
<feature type="domain" description="Mechanosensitive ion channel MscS C-terminal" evidence="9">
    <location>
        <begin position="424"/>
        <end position="506"/>
    </location>
</feature>
<dbReference type="InterPro" id="IPR010920">
    <property type="entry name" value="LSM_dom_sf"/>
</dbReference>
<dbReference type="GO" id="GO:0005886">
    <property type="term" value="C:plasma membrane"/>
    <property type="evidence" value="ECO:0007669"/>
    <property type="project" value="UniProtKB-SubCell"/>
</dbReference>
<evidence type="ECO:0000256" key="3">
    <source>
        <dbReference type="ARBA" id="ARBA00022475"/>
    </source>
</evidence>
<evidence type="ECO:0000256" key="4">
    <source>
        <dbReference type="ARBA" id="ARBA00022692"/>
    </source>
</evidence>
<comment type="function">
    <text evidence="7">Mechanosensitive channel that participates in the regulation of osmotic pressure changes within the cell, opening in response to stretch forces in the membrane lipid bilayer, without the need for other proteins. Contributes to normal resistance to hypoosmotic shock. Forms an ion channel of 1.0 nanosiemens conductance with a slight preference for anions.</text>
</comment>
<dbReference type="InterPro" id="IPR011066">
    <property type="entry name" value="MscS_channel_C_sf"/>
</dbReference>
<dbReference type="InterPro" id="IPR049278">
    <property type="entry name" value="MS_channel_C"/>
</dbReference>
<keyword evidence="11" id="KW-1185">Reference proteome</keyword>
<feature type="transmembrane region" description="Helical" evidence="7">
    <location>
        <begin position="337"/>
        <end position="361"/>
    </location>
</feature>
<comment type="similarity">
    <text evidence="2 7">Belongs to the MscS (TC 1.A.23) family.</text>
</comment>
<keyword evidence="7" id="KW-0997">Cell inner membrane</keyword>
<comment type="caution">
    <text evidence="10">The sequence shown here is derived from an EMBL/GenBank/DDBJ whole genome shotgun (WGS) entry which is preliminary data.</text>
</comment>
<keyword evidence="4 7" id="KW-0812">Transmembrane</keyword>
<feature type="transmembrane region" description="Helical" evidence="7">
    <location>
        <begin position="308"/>
        <end position="325"/>
    </location>
</feature>
<dbReference type="PANTHER" id="PTHR30221:SF18">
    <property type="entry name" value="SLL0590 PROTEIN"/>
    <property type="match status" value="1"/>
</dbReference>
<evidence type="ECO:0000259" key="8">
    <source>
        <dbReference type="Pfam" id="PF00924"/>
    </source>
</evidence>
<organism evidence="10 11">
    <name type="scientific">Zoogloea oleivorans</name>
    <dbReference type="NCBI Taxonomy" id="1552750"/>
    <lineage>
        <taxon>Bacteria</taxon>
        <taxon>Pseudomonadati</taxon>
        <taxon>Pseudomonadota</taxon>
        <taxon>Betaproteobacteria</taxon>
        <taxon>Rhodocyclales</taxon>
        <taxon>Zoogloeaceae</taxon>
        <taxon>Zoogloea</taxon>
    </lineage>
</organism>
<dbReference type="GO" id="GO:0008381">
    <property type="term" value="F:mechanosensitive monoatomic ion channel activity"/>
    <property type="evidence" value="ECO:0007669"/>
    <property type="project" value="InterPro"/>
</dbReference>
<comment type="caution">
    <text evidence="7">Lacks conserved residue(s) required for the propagation of feature annotation.</text>
</comment>
<keyword evidence="3" id="KW-1003">Cell membrane</keyword>
<dbReference type="SUPFAM" id="SSF50182">
    <property type="entry name" value="Sm-like ribonucleoproteins"/>
    <property type="match status" value="1"/>
</dbReference>
<evidence type="ECO:0000256" key="1">
    <source>
        <dbReference type="ARBA" id="ARBA00004651"/>
    </source>
</evidence>
<dbReference type="EMBL" id="SDKK01000009">
    <property type="protein sequence ID" value="TYC58496.1"/>
    <property type="molecule type" value="Genomic_DNA"/>
</dbReference>
<evidence type="ECO:0000256" key="7">
    <source>
        <dbReference type="RuleBase" id="RU369025"/>
    </source>
</evidence>
<proteinExistence type="inferred from homology"/>
<keyword evidence="7" id="KW-0406">Ion transport</keyword>
<dbReference type="Proteomes" id="UP000389128">
    <property type="component" value="Unassembled WGS sequence"/>
</dbReference>
<keyword evidence="7" id="KW-0407">Ion channel</keyword>
<evidence type="ECO:0000256" key="6">
    <source>
        <dbReference type="ARBA" id="ARBA00023136"/>
    </source>
</evidence>
<dbReference type="InterPro" id="IPR023408">
    <property type="entry name" value="MscS_beta-dom_sf"/>
</dbReference>
<evidence type="ECO:0000259" key="9">
    <source>
        <dbReference type="Pfam" id="PF21082"/>
    </source>
</evidence>
<gene>
    <name evidence="10" type="ORF">ETQ85_11495</name>
</gene>
<evidence type="ECO:0000313" key="10">
    <source>
        <dbReference type="EMBL" id="TYC58496.1"/>
    </source>
</evidence>
<dbReference type="OrthoDB" id="9780668at2"/>
<comment type="subunit">
    <text evidence="7">Homoheptamer.</text>
</comment>
<keyword evidence="7" id="KW-0813">Transport</keyword>
<dbReference type="AlphaFoldDB" id="A0A6C2CXJ3"/>
<name>A0A6C2CXJ3_9RHOO</name>
<evidence type="ECO:0000313" key="11">
    <source>
        <dbReference type="Proteomes" id="UP000389128"/>
    </source>
</evidence>
<protein>
    <recommendedName>
        <fullName evidence="7">Small-conductance mechanosensitive channel</fullName>
    </recommendedName>
</protein>
<dbReference type="Pfam" id="PF00924">
    <property type="entry name" value="MS_channel_2nd"/>
    <property type="match status" value="1"/>
</dbReference>
<dbReference type="InterPro" id="IPR006685">
    <property type="entry name" value="MscS_channel_2nd"/>
</dbReference>
<dbReference type="PANTHER" id="PTHR30221">
    <property type="entry name" value="SMALL-CONDUCTANCE MECHANOSENSITIVE CHANNEL"/>
    <property type="match status" value="1"/>
</dbReference>
<reference evidence="10 11" key="1">
    <citation type="submission" date="2019-01" db="EMBL/GenBank/DDBJ databases">
        <title>Zoogloea oleivorans genome sequencing and assembly.</title>
        <authorList>
            <person name="Tancsics A."/>
            <person name="Farkas M."/>
            <person name="Kriszt B."/>
            <person name="Maroti G."/>
            <person name="Horvath B."/>
        </authorList>
    </citation>
    <scope>NUCLEOTIDE SEQUENCE [LARGE SCALE GENOMIC DNA]</scope>
    <source>
        <strain evidence="10 11">Buc</strain>
    </source>
</reference>
<evidence type="ECO:0000256" key="2">
    <source>
        <dbReference type="ARBA" id="ARBA00008017"/>
    </source>
</evidence>
<feature type="transmembrane region" description="Helical" evidence="7">
    <location>
        <begin position="204"/>
        <end position="224"/>
    </location>
</feature>
<evidence type="ECO:0000256" key="5">
    <source>
        <dbReference type="ARBA" id="ARBA00022989"/>
    </source>
</evidence>